<dbReference type="Gene3D" id="3.30.559.10">
    <property type="entry name" value="Chloramphenicol acetyltransferase-like domain"/>
    <property type="match status" value="1"/>
</dbReference>
<protein>
    <recommendedName>
        <fullName evidence="1">Condensation domain-containing protein</fullName>
    </recommendedName>
</protein>
<dbReference type="EMBL" id="SZPR01000021">
    <property type="protein sequence ID" value="TKT06608.1"/>
    <property type="molecule type" value="Genomic_DNA"/>
</dbReference>
<dbReference type="InterPro" id="IPR001242">
    <property type="entry name" value="Condensation_dom"/>
</dbReference>
<dbReference type="Proteomes" id="UP000308632">
    <property type="component" value="Unassembled WGS sequence"/>
</dbReference>
<name>A0A4U5WVR6_STRGB</name>
<evidence type="ECO:0000313" key="3">
    <source>
        <dbReference type="Proteomes" id="UP000308632"/>
    </source>
</evidence>
<evidence type="ECO:0000313" key="2">
    <source>
        <dbReference type="EMBL" id="TKT06608.1"/>
    </source>
</evidence>
<dbReference type="InterPro" id="IPR023213">
    <property type="entry name" value="CAT-like_dom_sf"/>
</dbReference>
<feature type="domain" description="Condensation" evidence="1">
    <location>
        <begin position="56"/>
        <end position="343"/>
    </location>
</feature>
<dbReference type="Pfam" id="PF00668">
    <property type="entry name" value="Condensation"/>
    <property type="match status" value="1"/>
</dbReference>
<dbReference type="GO" id="GO:0003824">
    <property type="term" value="F:catalytic activity"/>
    <property type="evidence" value="ECO:0007669"/>
    <property type="project" value="InterPro"/>
</dbReference>
<gene>
    <name evidence="2" type="ORF">E4U92_26505</name>
</gene>
<organism evidence="2 3">
    <name type="scientific">Streptomyces galbus</name>
    <dbReference type="NCBI Taxonomy" id="33898"/>
    <lineage>
        <taxon>Bacteria</taxon>
        <taxon>Bacillati</taxon>
        <taxon>Actinomycetota</taxon>
        <taxon>Actinomycetes</taxon>
        <taxon>Kitasatosporales</taxon>
        <taxon>Streptomycetaceae</taxon>
        <taxon>Streptomyces</taxon>
    </lineage>
</organism>
<sequence>MTAYGSNRNIFSTLWNLEVRDVALADAGPLSLGQLSVWHDIRDLPKTRRHEPNNVAVWDLPPGTGLEAVRAALTALAVRHPSLRTRYDLRNPDAPRQWLPDDAQPVELTTVAPMEGGPAELSLRLAAEPFDLGRQDGWRARLATEGRTADGRRAPDRLVFVKHHILADAWAQEVLRRDLLRELAAPGTLGVPALGPADLAAEQYGPDGLRRQEAALDYWRRVLDRVSATRLSAPGDAPGEVVQGTLRSSPALYAARALADRAGVSVAGAVLAAYVRAVGRRCDSDTLLVQLMSANRFSGRWKDLVTSMNEWVPALVEGVDADLTTLARAVHWGSLRAVRHGMYDVTAVAALRARVPRAPEAACAFNHVAVPHADAGDQAPQEAVQVEPTVSFETPFTTIGPHCYARSQEDGQTLTVRLTARDTGRAQCAALLWEVHDALLAAV</sequence>
<dbReference type="AlphaFoldDB" id="A0A4U5WVR6"/>
<evidence type="ECO:0000259" key="1">
    <source>
        <dbReference type="Pfam" id="PF00668"/>
    </source>
</evidence>
<proteinExistence type="predicted"/>
<accession>A0A4U5WVR6</accession>
<comment type="caution">
    <text evidence="2">The sequence shown here is derived from an EMBL/GenBank/DDBJ whole genome shotgun (WGS) entry which is preliminary data.</text>
</comment>
<dbReference type="GO" id="GO:0008610">
    <property type="term" value="P:lipid biosynthetic process"/>
    <property type="evidence" value="ECO:0007669"/>
    <property type="project" value="UniProtKB-ARBA"/>
</dbReference>
<reference evidence="2 3" key="1">
    <citation type="submission" date="2019-04" db="EMBL/GenBank/DDBJ databases">
        <title>Streptomyces lasaliensis sp.nov., an Actinomycete isolated from soil which produces the polyether antibiotic lasalocid.</title>
        <authorList>
            <person name="Erwin G."/>
            <person name="Haber C."/>
        </authorList>
    </citation>
    <scope>NUCLEOTIDE SEQUENCE [LARGE SCALE GENOMIC DNA]</scope>
    <source>
        <strain evidence="2 3">DSM 40089</strain>
    </source>
</reference>
<dbReference type="Gene3D" id="3.30.559.30">
    <property type="entry name" value="Nonribosomal peptide synthetase, condensation domain"/>
    <property type="match status" value="1"/>
</dbReference>
<dbReference type="SUPFAM" id="SSF52777">
    <property type="entry name" value="CoA-dependent acyltransferases"/>
    <property type="match status" value="2"/>
</dbReference>